<feature type="transmembrane region" description="Helical" evidence="2">
    <location>
        <begin position="246"/>
        <end position="268"/>
    </location>
</feature>
<sequence>MASNPTRVFEHSYYIGNYLGGILYGLELFLYFLTLRKLRKHKAGSTRVRRFFAIYSTLALVLLTIDISCNAVWGEIMWIEGRELPEGVPQFIATEVSVWYQTLGSTSVVALIFMGDAFLLCRLFVIWGSNWLIMIIPILAYLAAFALAIIQLVVSGKPGGNFFGGKSINFGTPYYAITIGLNIVVTTLIYGRLVRLIGALNRSTESDKSLKFYTNAAAVFIESAALYSIVGIMFLVPYAAQSQTSIAFGQVWAKLTCICPQLIVLRMVSGHAWNRQRVTEAENSINGRLGSPRDNPAIDIENEQDSASRKSASLSRHDGV</sequence>
<feature type="transmembrane region" description="Helical" evidence="2">
    <location>
        <begin position="54"/>
        <end position="78"/>
    </location>
</feature>
<keyword evidence="4" id="KW-1185">Reference proteome</keyword>
<evidence type="ECO:0000256" key="2">
    <source>
        <dbReference type="SAM" id="Phobius"/>
    </source>
</evidence>
<dbReference type="Proteomes" id="UP000807342">
    <property type="component" value="Unassembled WGS sequence"/>
</dbReference>
<dbReference type="AlphaFoldDB" id="A0A9P6C2V3"/>
<evidence type="ECO:0000256" key="1">
    <source>
        <dbReference type="SAM" id="MobiDB-lite"/>
    </source>
</evidence>
<dbReference type="EMBL" id="MU151115">
    <property type="protein sequence ID" value="KAF9449976.1"/>
    <property type="molecule type" value="Genomic_DNA"/>
</dbReference>
<feature type="transmembrane region" description="Helical" evidence="2">
    <location>
        <begin position="212"/>
        <end position="240"/>
    </location>
</feature>
<keyword evidence="2" id="KW-0812">Transmembrane</keyword>
<feature type="region of interest" description="Disordered" evidence="1">
    <location>
        <begin position="284"/>
        <end position="320"/>
    </location>
</feature>
<keyword evidence="2" id="KW-0472">Membrane</keyword>
<evidence type="ECO:0000313" key="4">
    <source>
        <dbReference type="Proteomes" id="UP000807342"/>
    </source>
</evidence>
<reference evidence="3" key="1">
    <citation type="submission" date="2020-11" db="EMBL/GenBank/DDBJ databases">
        <authorList>
            <consortium name="DOE Joint Genome Institute"/>
            <person name="Ahrendt S."/>
            <person name="Riley R."/>
            <person name="Andreopoulos W."/>
            <person name="Labutti K."/>
            <person name="Pangilinan J."/>
            <person name="Ruiz-Duenas F.J."/>
            <person name="Barrasa J.M."/>
            <person name="Sanchez-Garcia M."/>
            <person name="Camarero S."/>
            <person name="Miyauchi S."/>
            <person name="Serrano A."/>
            <person name="Linde D."/>
            <person name="Babiker R."/>
            <person name="Drula E."/>
            <person name="Ayuso-Fernandez I."/>
            <person name="Pacheco R."/>
            <person name="Padilla G."/>
            <person name="Ferreira P."/>
            <person name="Barriuso J."/>
            <person name="Kellner H."/>
            <person name="Castanera R."/>
            <person name="Alfaro M."/>
            <person name="Ramirez L."/>
            <person name="Pisabarro A.G."/>
            <person name="Kuo A."/>
            <person name="Tritt A."/>
            <person name="Lipzen A."/>
            <person name="He G."/>
            <person name="Yan M."/>
            <person name="Ng V."/>
            <person name="Cullen D."/>
            <person name="Martin F."/>
            <person name="Rosso M.-N."/>
            <person name="Henrissat B."/>
            <person name="Hibbett D."/>
            <person name="Martinez A.T."/>
            <person name="Grigoriev I.V."/>
        </authorList>
    </citation>
    <scope>NUCLEOTIDE SEQUENCE</scope>
    <source>
        <strain evidence="3">MF-IS2</strain>
    </source>
</reference>
<dbReference type="OrthoDB" id="2796825at2759"/>
<evidence type="ECO:0000313" key="3">
    <source>
        <dbReference type="EMBL" id="KAF9449976.1"/>
    </source>
</evidence>
<proteinExistence type="predicted"/>
<name>A0A9P6C2V3_9AGAR</name>
<accession>A0A9P6C2V3</accession>
<feature type="transmembrane region" description="Helical" evidence="2">
    <location>
        <begin position="12"/>
        <end position="33"/>
    </location>
</feature>
<feature type="transmembrane region" description="Helical" evidence="2">
    <location>
        <begin position="174"/>
        <end position="191"/>
    </location>
</feature>
<feature type="transmembrane region" description="Helical" evidence="2">
    <location>
        <begin position="98"/>
        <end position="119"/>
    </location>
</feature>
<feature type="transmembrane region" description="Helical" evidence="2">
    <location>
        <begin position="131"/>
        <end position="154"/>
    </location>
</feature>
<organism evidence="3 4">
    <name type="scientific">Macrolepiota fuliginosa MF-IS2</name>
    <dbReference type="NCBI Taxonomy" id="1400762"/>
    <lineage>
        <taxon>Eukaryota</taxon>
        <taxon>Fungi</taxon>
        <taxon>Dikarya</taxon>
        <taxon>Basidiomycota</taxon>
        <taxon>Agaricomycotina</taxon>
        <taxon>Agaricomycetes</taxon>
        <taxon>Agaricomycetidae</taxon>
        <taxon>Agaricales</taxon>
        <taxon>Agaricineae</taxon>
        <taxon>Agaricaceae</taxon>
        <taxon>Macrolepiota</taxon>
    </lineage>
</organism>
<comment type="caution">
    <text evidence="3">The sequence shown here is derived from an EMBL/GenBank/DDBJ whole genome shotgun (WGS) entry which is preliminary data.</text>
</comment>
<protein>
    <submittedName>
        <fullName evidence="3">Uncharacterized protein</fullName>
    </submittedName>
</protein>
<keyword evidence="2" id="KW-1133">Transmembrane helix</keyword>
<gene>
    <name evidence="3" type="ORF">P691DRAFT_726891</name>
</gene>